<dbReference type="SUPFAM" id="SSF55874">
    <property type="entry name" value="ATPase domain of HSP90 chaperone/DNA topoisomerase II/histidine kinase"/>
    <property type="match status" value="1"/>
</dbReference>
<dbReference type="Gene3D" id="3.30.565.10">
    <property type="entry name" value="Histidine kinase-like ATPase, C-terminal domain"/>
    <property type="match status" value="1"/>
</dbReference>
<dbReference type="InterPro" id="IPR025828">
    <property type="entry name" value="Put_sensor_dom"/>
</dbReference>
<evidence type="ECO:0000313" key="12">
    <source>
        <dbReference type="Proteomes" id="UP000198677"/>
    </source>
</evidence>
<dbReference type="Gene3D" id="1.20.5.1930">
    <property type="match status" value="1"/>
</dbReference>
<comment type="catalytic activity">
    <reaction evidence="1">
        <text>ATP + protein L-histidine = ADP + protein N-phospho-L-histidine.</text>
        <dbReference type="EC" id="2.7.13.3"/>
    </reaction>
</comment>
<keyword evidence="6 11" id="KW-0418">Kinase</keyword>
<keyword evidence="4" id="KW-0808">Transferase</keyword>
<evidence type="ECO:0000256" key="3">
    <source>
        <dbReference type="ARBA" id="ARBA00022553"/>
    </source>
</evidence>
<dbReference type="EMBL" id="FOAW01000008">
    <property type="protein sequence ID" value="SEL38245.1"/>
    <property type="molecule type" value="Genomic_DNA"/>
</dbReference>
<dbReference type="SMART" id="SM00387">
    <property type="entry name" value="HATPase_c"/>
    <property type="match status" value="1"/>
</dbReference>
<dbReference type="InterPro" id="IPR036890">
    <property type="entry name" value="HATPase_C_sf"/>
</dbReference>
<dbReference type="Pfam" id="PF07730">
    <property type="entry name" value="HisKA_3"/>
    <property type="match status" value="1"/>
</dbReference>
<organism evidence="11 12">
    <name type="scientific">Rhodococcus maanshanensis</name>
    <dbReference type="NCBI Taxonomy" id="183556"/>
    <lineage>
        <taxon>Bacteria</taxon>
        <taxon>Bacillati</taxon>
        <taxon>Actinomycetota</taxon>
        <taxon>Actinomycetes</taxon>
        <taxon>Mycobacteriales</taxon>
        <taxon>Nocardiaceae</taxon>
        <taxon>Rhodococcus</taxon>
    </lineage>
</organism>
<evidence type="ECO:0000256" key="5">
    <source>
        <dbReference type="ARBA" id="ARBA00022741"/>
    </source>
</evidence>
<evidence type="ECO:0000259" key="10">
    <source>
        <dbReference type="SMART" id="SM00387"/>
    </source>
</evidence>
<evidence type="ECO:0000256" key="8">
    <source>
        <dbReference type="ARBA" id="ARBA00023012"/>
    </source>
</evidence>
<dbReference type="CDD" id="cd16917">
    <property type="entry name" value="HATPase_UhpB-NarQ-NarX-like"/>
    <property type="match status" value="1"/>
</dbReference>
<dbReference type="PANTHER" id="PTHR24421:SF10">
    <property type="entry name" value="NITRATE_NITRITE SENSOR PROTEIN NARQ"/>
    <property type="match status" value="1"/>
</dbReference>
<dbReference type="Pfam" id="PF13796">
    <property type="entry name" value="Sensor"/>
    <property type="match status" value="1"/>
</dbReference>
<reference evidence="12" key="1">
    <citation type="submission" date="2016-10" db="EMBL/GenBank/DDBJ databases">
        <authorList>
            <person name="Varghese N."/>
            <person name="Submissions S."/>
        </authorList>
    </citation>
    <scope>NUCLEOTIDE SEQUENCE [LARGE SCALE GENOMIC DNA]</scope>
    <source>
        <strain evidence="12">DSM 44675</strain>
    </source>
</reference>
<evidence type="ECO:0000256" key="1">
    <source>
        <dbReference type="ARBA" id="ARBA00000085"/>
    </source>
</evidence>
<gene>
    <name evidence="11" type="ORF">SAMN05444583_108139</name>
</gene>
<feature type="domain" description="Histidine kinase/HSP90-like ATPase" evidence="10">
    <location>
        <begin position="340"/>
        <end position="434"/>
    </location>
</feature>
<evidence type="ECO:0000256" key="4">
    <source>
        <dbReference type="ARBA" id="ARBA00022679"/>
    </source>
</evidence>
<dbReference type="Proteomes" id="UP000198677">
    <property type="component" value="Unassembled WGS sequence"/>
</dbReference>
<dbReference type="GO" id="GO:0016020">
    <property type="term" value="C:membrane"/>
    <property type="evidence" value="ECO:0007669"/>
    <property type="project" value="InterPro"/>
</dbReference>
<sequence>MVGLAIPTATLGCGMLGCMVRTGRLRSWWHALRYLAAEGVAGMASMALLVAGLVLMIFLLFGPGLLLAPRAVRLLRWWTGLARRRAGWFSGEVLPERYPPIPAAPTFEDLRRLATAASTRRDAGWLAAHALIAPVAGLLAVALPAGAVNSLLIPAYWQLMPADEPVTNIYPVTSWWGAAAMPLVGVAYAALALWLTPLMARGVCGLAVRLLAPTRESRLVERVSALTASRAAALDAHAAELRRIERDLHDGAQNRLVGVVMMLGIAERSLRTNPEQALPQLLRAQDAAADALAGLRTIVHDIYPPILDELGLEGAVSALAGRCAVPCVLDVGGLRRAPVALESAAYFVVAEGLTNVVKHGGAGGVTVRLCTAHRDSGEVLRIAITDDGHGGAVERAGGGLSGIRRRAEAFEGTMELASPEGGPTTLKVELPCGS</sequence>
<feature type="transmembrane region" description="Helical" evidence="9">
    <location>
        <begin position="46"/>
        <end position="68"/>
    </location>
</feature>
<dbReference type="InterPro" id="IPR011712">
    <property type="entry name" value="Sig_transdc_His_kin_sub3_dim/P"/>
</dbReference>
<dbReference type="InterPro" id="IPR050482">
    <property type="entry name" value="Sensor_HK_TwoCompSys"/>
</dbReference>
<keyword evidence="9" id="KW-0812">Transmembrane</keyword>
<dbReference type="EC" id="2.7.13.3" evidence="2"/>
<name>A0A1H7PSL2_9NOCA</name>
<dbReference type="GO" id="GO:0000155">
    <property type="term" value="F:phosphorelay sensor kinase activity"/>
    <property type="evidence" value="ECO:0007669"/>
    <property type="project" value="InterPro"/>
</dbReference>
<keyword evidence="7" id="KW-0067">ATP-binding</keyword>
<keyword evidence="12" id="KW-1185">Reference proteome</keyword>
<dbReference type="AlphaFoldDB" id="A0A1H7PSL2"/>
<dbReference type="Pfam" id="PF02518">
    <property type="entry name" value="HATPase_c"/>
    <property type="match status" value="1"/>
</dbReference>
<proteinExistence type="predicted"/>
<feature type="transmembrane region" description="Helical" evidence="9">
    <location>
        <begin position="175"/>
        <end position="195"/>
    </location>
</feature>
<evidence type="ECO:0000256" key="9">
    <source>
        <dbReference type="SAM" id="Phobius"/>
    </source>
</evidence>
<keyword evidence="3" id="KW-0597">Phosphoprotein</keyword>
<keyword evidence="9" id="KW-0472">Membrane</keyword>
<keyword evidence="9" id="KW-1133">Transmembrane helix</keyword>
<evidence type="ECO:0000256" key="2">
    <source>
        <dbReference type="ARBA" id="ARBA00012438"/>
    </source>
</evidence>
<evidence type="ECO:0000256" key="6">
    <source>
        <dbReference type="ARBA" id="ARBA00022777"/>
    </source>
</evidence>
<keyword evidence="5" id="KW-0547">Nucleotide-binding</keyword>
<accession>A0A1H7PSL2</accession>
<evidence type="ECO:0000256" key="7">
    <source>
        <dbReference type="ARBA" id="ARBA00022840"/>
    </source>
</evidence>
<evidence type="ECO:0000313" key="11">
    <source>
        <dbReference type="EMBL" id="SEL38245.1"/>
    </source>
</evidence>
<dbReference type="GO" id="GO:0046983">
    <property type="term" value="F:protein dimerization activity"/>
    <property type="evidence" value="ECO:0007669"/>
    <property type="project" value="InterPro"/>
</dbReference>
<protein>
    <recommendedName>
        <fullName evidence="2">histidine kinase</fullName>
        <ecNumber evidence="2">2.7.13.3</ecNumber>
    </recommendedName>
</protein>
<dbReference type="PANTHER" id="PTHR24421">
    <property type="entry name" value="NITRATE/NITRITE SENSOR PROTEIN NARX-RELATED"/>
    <property type="match status" value="1"/>
</dbReference>
<dbReference type="InterPro" id="IPR003594">
    <property type="entry name" value="HATPase_dom"/>
</dbReference>
<dbReference type="GO" id="GO:0005524">
    <property type="term" value="F:ATP binding"/>
    <property type="evidence" value="ECO:0007669"/>
    <property type="project" value="UniProtKB-KW"/>
</dbReference>
<feature type="transmembrane region" description="Helical" evidence="9">
    <location>
        <begin position="130"/>
        <end position="155"/>
    </location>
</feature>
<keyword evidence="8" id="KW-0902">Two-component regulatory system</keyword>